<dbReference type="AlphaFoldDB" id="A0A4R2BV43"/>
<dbReference type="RefSeq" id="WP_132076471.1">
    <property type="nucleotide sequence ID" value="NZ_SLVU01000009.1"/>
</dbReference>
<dbReference type="EMBL" id="SLVU01000009">
    <property type="protein sequence ID" value="TCN29914.1"/>
    <property type="molecule type" value="Genomic_DNA"/>
</dbReference>
<sequence length="71" mass="7362">MSKVVVIGIPGEPGLWIADLGNRTVAPLDQVRGDLATVNGFRQLGSTFVNNVDLAIAVGSVDDVFAGHVDS</sequence>
<comment type="caution">
    <text evidence="1">The sequence shown here is derived from an EMBL/GenBank/DDBJ whole genome shotgun (WGS) entry which is preliminary data.</text>
</comment>
<accession>A0A4R2BV43</accession>
<evidence type="ECO:0000313" key="1">
    <source>
        <dbReference type="EMBL" id="TCN29914.1"/>
    </source>
</evidence>
<proteinExistence type="predicted"/>
<gene>
    <name evidence="1" type="ORF">EV184_109222</name>
</gene>
<protein>
    <submittedName>
        <fullName evidence="1">Uncharacterized protein</fullName>
    </submittedName>
</protein>
<organism evidence="1 2">
    <name type="scientific">Sinorhizobium americanum</name>
    <dbReference type="NCBI Taxonomy" id="194963"/>
    <lineage>
        <taxon>Bacteria</taxon>
        <taxon>Pseudomonadati</taxon>
        <taxon>Pseudomonadota</taxon>
        <taxon>Alphaproteobacteria</taxon>
        <taxon>Hyphomicrobiales</taxon>
        <taxon>Rhizobiaceae</taxon>
        <taxon>Sinorhizobium/Ensifer group</taxon>
        <taxon>Sinorhizobium</taxon>
    </lineage>
</organism>
<evidence type="ECO:0000313" key="2">
    <source>
        <dbReference type="Proteomes" id="UP000295043"/>
    </source>
</evidence>
<reference evidence="1 2" key="1">
    <citation type="submission" date="2019-03" db="EMBL/GenBank/DDBJ databases">
        <title>Genomic Encyclopedia of Type Strains, Phase IV (KMG-V): Genome sequencing to study the core and pangenomes of soil and plant-associated prokaryotes.</title>
        <authorList>
            <person name="Whitman W."/>
        </authorList>
    </citation>
    <scope>NUCLEOTIDE SEQUENCE [LARGE SCALE GENOMIC DNA]</scope>
    <source>
        <strain evidence="1 2">23C40</strain>
    </source>
</reference>
<name>A0A4R2BV43_9HYPH</name>
<dbReference type="Proteomes" id="UP000295043">
    <property type="component" value="Unassembled WGS sequence"/>
</dbReference>